<gene>
    <name evidence="3" type="ORF">TA5114_03198</name>
</gene>
<dbReference type="AlphaFoldDB" id="A0A0P1IV25"/>
<feature type="domain" description="Nudix hydrolase" evidence="2">
    <location>
        <begin position="46"/>
        <end position="176"/>
    </location>
</feature>
<dbReference type="RefSeq" id="WP_058316604.1">
    <property type="nucleotide sequence ID" value="NZ_CYTO01000007.1"/>
</dbReference>
<keyword evidence="1" id="KW-0378">Hydrolase</keyword>
<dbReference type="GO" id="GO:0006754">
    <property type="term" value="P:ATP biosynthetic process"/>
    <property type="evidence" value="ECO:0007669"/>
    <property type="project" value="TreeGrafter"/>
</dbReference>
<dbReference type="CDD" id="cd03674">
    <property type="entry name" value="NUDIX_Hydrolase"/>
    <property type="match status" value="1"/>
</dbReference>
<dbReference type="PROSITE" id="PS51462">
    <property type="entry name" value="NUDIX"/>
    <property type="match status" value="1"/>
</dbReference>
<dbReference type="PANTHER" id="PTHR21340:SF0">
    <property type="entry name" value="BIS(5'-NUCLEOSYL)-TETRAPHOSPHATASE [ASYMMETRICAL]"/>
    <property type="match status" value="1"/>
</dbReference>
<evidence type="ECO:0000313" key="4">
    <source>
        <dbReference type="Proteomes" id="UP000051184"/>
    </source>
</evidence>
<sequence length="179" mass="21067">MREKIQDLISGIEPYDSLESQHIKDTLDWIKSGAELFRQHGPDIPPQHLVSYFLLVDRDWVLLVDHIKANLWLPSGGHVDPNEHPLQTVKRECREELKVDAQFIVEDPVFLTRCDTNGAMNVHTDVSLWFLLKGKRDYPYDFDRGEFRDVQWFRTDQLPLHRIDPNLERFVSKISKIGY</sequence>
<accession>A0A0P1IV25</accession>
<dbReference type="GO" id="GO:0004081">
    <property type="term" value="F:bis(5'-nucleosyl)-tetraphosphatase (asymmetrical) activity"/>
    <property type="evidence" value="ECO:0007669"/>
    <property type="project" value="TreeGrafter"/>
</dbReference>
<evidence type="ECO:0000259" key="2">
    <source>
        <dbReference type="PROSITE" id="PS51462"/>
    </source>
</evidence>
<organism evidence="3 4">
    <name type="scientific">Cognatishimia activa</name>
    <dbReference type="NCBI Taxonomy" id="1715691"/>
    <lineage>
        <taxon>Bacteria</taxon>
        <taxon>Pseudomonadati</taxon>
        <taxon>Pseudomonadota</taxon>
        <taxon>Alphaproteobacteria</taxon>
        <taxon>Rhodobacterales</taxon>
        <taxon>Paracoccaceae</taxon>
        <taxon>Cognatishimia</taxon>
    </lineage>
</organism>
<name>A0A0P1IV25_9RHOB</name>
<reference evidence="4" key="1">
    <citation type="submission" date="2015-09" db="EMBL/GenBank/DDBJ databases">
        <authorList>
            <person name="Rodrigo-Torres Lidia"/>
            <person name="Arahal R.David."/>
        </authorList>
    </citation>
    <scope>NUCLEOTIDE SEQUENCE [LARGE SCALE GENOMIC DNA]</scope>
    <source>
        <strain evidence="4">CECT 5114</strain>
    </source>
</reference>
<dbReference type="EMBL" id="CYUE01000022">
    <property type="protein sequence ID" value="CUK27370.1"/>
    <property type="molecule type" value="Genomic_DNA"/>
</dbReference>
<dbReference type="InterPro" id="IPR015797">
    <property type="entry name" value="NUDIX_hydrolase-like_dom_sf"/>
</dbReference>
<dbReference type="STRING" id="1715691.TA5113_00621"/>
<proteinExistence type="predicted"/>
<dbReference type="InterPro" id="IPR051325">
    <property type="entry name" value="Nudix_hydrolase_domain"/>
</dbReference>
<keyword evidence="4" id="KW-1185">Reference proteome</keyword>
<dbReference type="GO" id="GO:0006167">
    <property type="term" value="P:AMP biosynthetic process"/>
    <property type="evidence" value="ECO:0007669"/>
    <property type="project" value="TreeGrafter"/>
</dbReference>
<dbReference type="SUPFAM" id="SSF55811">
    <property type="entry name" value="Nudix"/>
    <property type="match status" value="1"/>
</dbReference>
<evidence type="ECO:0000256" key="1">
    <source>
        <dbReference type="ARBA" id="ARBA00022801"/>
    </source>
</evidence>
<dbReference type="PANTHER" id="PTHR21340">
    <property type="entry name" value="DIADENOSINE 5,5-P1,P4-TETRAPHOSPHATE PYROPHOSPHOHYDROLASE MUTT"/>
    <property type="match status" value="1"/>
</dbReference>
<dbReference type="Proteomes" id="UP000051184">
    <property type="component" value="Unassembled WGS sequence"/>
</dbReference>
<dbReference type="Gene3D" id="3.90.79.10">
    <property type="entry name" value="Nucleoside Triphosphate Pyrophosphohydrolase"/>
    <property type="match status" value="1"/>
</dbReference>
<evidence type="ECO:0000313" key="3">
    <source>
        <dbReference type="EMBL" id="CUK27370.1"/>
    </source>
</evidence>
<dbReference type="Pfam" id="PF00293">
    <property type="entry name" value="NUDIX"/>
    <property type="match status" value="1"/>
</dbReference>
<dbReference type="InterPro" id="IPR000086">
    <property type="entry name" value="NUDIX_hydrolase_dom"/>
</dbReference>
<protein>
    <submittedName>
        <fullName evidence="3">NUDIX domain protein</fullName>
    </submittedName>
</protein>